<evidence type="ECO:0000256" key="1">
    <source>
        <dbReference type="ARBA" id="ARBA00022723"/>
    </source>
</evidence>
<dbReference type="Pfam" id="PF00096">
    <property type="entry name" value="zf-C2H2"/>
    <property type="match status" value="2"/>
</dbReference>
<feature type="domain" description="C2H2-type" evidence="8">
    <location>
        <begin position="762"/>
        <end position="790"/>
    </location>
</feature>
<dbReference type="GO" id="GO:0010468">
    <property type="term" value="P:regulation of gene expression"/>
    <property type="evidence" value="ECO:0007669"/>
    <property type="project" value="TreeGrafter"/>
</dbReference>
<evidence type="ECO:0000259" key="7">
    <source>
        <dbReference type="PROSITE" id="PS50097"/>
    </source>
</evidence>
<feature type="compositionally biased region" description="Low complexity" evidence="6">
    <location>
        <begin position="464"/>
        <end position="474"/>
    </location>
</feature>
<feature type="compositionally biased region" description="Basic and acidic residues" evidence="6">
    <location>
        <begin position="444"/>
        <end position="453"/>
    </location>
</feature>
<feature type="domain" description="C2H2-type" evidence="8">
    <location>
        <begin position="792"/>
        <end position="820"/>
    </location>
</feature>
<comment type="caution">
    <text evidence="9">The sequence shown here is derived from an EMBL/GenBank/DDBJ whole genome shotgun (WGS) entry which is preliminary data.</text>
</comment>
<evidence type="ECO:0000256" key="6">
    <source>
        <dbReference type="SAM" id="MobiDB-lite"/>
    </source>
</evidence>
<keyword evidence="2" id="KW-0677">Repeat</keyword>
<dbReference type="PANTHER" id="PTHR24403:SF67">
    <property type="entry name" value="FI01116P-RELATED"/>
    <property type="match status" value="1"/>
</dbReference>
<dbReference type="PROSITE" id="PS50097">
    <property type="entry name" value="BTB"/>
    <property type="match status" value="1"/>
</dbReference>
<keyword evidence="10" id="KW-1185">Reference proteome</keyword>
<dbReference type="InterPro" id="IPR011333">
    <property type="entry name" value="SKP1/BTB/POZ_sf"/>
</dbReference>
<evidence type="ECO:0000313" key="9">
    <source>
        <dbReference type="EMBL" id="KAK3085702.1"/>
    </source>
</evidence>
<dbReference type="InterPro" id="IPR036236">
    <property type="entry name" value="Znf_C2H2_sf"/>
</dbReference>
<feature type="compositionally biased region" description="Basic residues" evidence="6">
    <location>
        <begin position="570"/>
        <end position="579"/>
    </location>
</feature>
<feature type="domain" description="C2H2-type" evidence="8">
    <location>
        <begin position="731"/>
        <end position="758"/>
    </location>
</feature>
<accession>A0AA88XQM8</accession>
<keyword evidence="1" id="KW-0479">Metal-binding</keyword>
<feature type="domain" description="C2H2-type" evidence="8">
    <location>
        <begin position="857"/>
        <end position="884"/>
    </location>
</feature>
<dbReference type="CDD" id="cd18186">
    <property type="entry name" value="BTB_POZ_ZBTB_KLHL-like"/>
    <property type="match status" value="1"/>
</dbReference>
<name>A0AA88XQM8_PINIB</name>
<reference evidence="9" key="1">
    <citation type="submission" date="2019-08" db="EMBL/GenBank/DDBJ databases">
        <title>The improved chromosome-level genome for the pearl oyster Pinctada fucata martensii using PacBio sequencing and Hi-C.</title>
        <authorList>
            <person name="Zheng Z."/>
        </authorList>
    </citation>
    <scope>NUCLEOTIDE SEQUENCE</scope>
    <source>
        <strain evidence="9">ZZ-2019</strain>
        <tissue evidence="9">Adductor muscle</tissue>
    </source>
</reference>
<dbReference type="InterPro" id="IPR050688">
    <property type="entry name" value="Zinc_finger/UBP_domain"/>
</dbReference>
<evidence type="ECO:0000259" key="8">
    <source>
        <dbReference type="PROSITE" id="PS50157"/>
    </source>
</evidence>
<dbReference type="GO" id="GO:0005634">
    <property type="term" value="C:nucleus"/>
    <property type="evidence" value="ECO:0007669"/>
    <property type="project" value="TreeGrafter"/>
</dbReference>
<evidence type="ECO:0000256" key="3">
    <source>
        <dbReference type="ARBA" id="ARBA00022771"/>
    </source>
</evidence>
<sequence>MEEDVLEIPEFPRKFTEVLYGYQQEHHLCDCLIITNNGFIPAHRLVLVMTSPYLHQIESRRKVNGCKSRDRNFVISYQNDDVLAIVRLLYTGKLFISKNNSLRLAEICRFLQLREALTACEKYMKSNDIPCEIDSTLFSSRNEAIMQEESDCLRDNKKSNRLMKDERVQNLCTFAQMKNGRNLDVRPPVHDISSKCLMVNGVLLKLNDDGRLILSKNLQNGVSQKINHVHADDNTQTFSMKSKSETSSSVKGLASAACTVNNEENSSSLPTCETSSSVKESASTALNNEKHSGNVLTCETTSDVKEAETTVNDQENSSHLPTCETSSNVNEQASSPFVVNNGDNFINLPTCETSSVVKETEPTGTSGEQFYSMDTDEVNCLKETSENEYSQETESDDGAVSDVDSESTEADTLRERKEEECVDDGFSKSCTKNVDMVDNMDQVGDNKAHDENSQKGSSSDATILSESSALSDAESSGDEWSPGGSTSDDRIKGGTAKKRKQVGVEKVKNDVKRSRRSKRLKNFDTFSSVRSSRSHTDQDKRRNSTGSTKSLNQQAVKRSKSSTESSCRLKMSKHSTKVRGKGDIVVEKQSENSIENSLTSGVEQNSISTTDISENRQDLSDNESHNTNRTYSCFQCKMEFEDPKELVRHRKEKHRRGRKLWTCEICQKQLLRKVDLDEHKFKSHNIPFNADEYELHKCPHENCTYTSLKANYIRQHLRYIHGNDGRNMVRATCETCGKNFTEYFKLNRHLKTHLNKEDRIVCTCSICGRGFITTTHLKNHMKYVHMKKKGDFLCHLCPYTAKDKSGLANHQLKSHEYKHPDYEILKCRRCDFQTVSKKDFTRHMLVHENTEGKEKQYQCSICDRSFVCLNYLKAHEKNHKAEMIHCEFEGCKFSTNRQIRMKNHIRGMHTDTDYKPFKCHLCDHACKLKGNLHKHLLGKHKVKVTTLFDRRKEALTTGKGYFDLQKEFSTDYTKILMKKAHEKDSD</sequence>
<feature type="domain" description="BTB" evidence="7">
    <location>
        <begin position="29"/>
        <end position="98"/>
    </location>
</feature>
<dbReference type="GO" id="GO:0008270">
    <property type="term" value="F:zinc ion binding"/>
    <property type="evidence" value="ECO:0007669"/>
    <property type="project" value="UniProtKB-KW"/>
</dbReference>
<feature type="compositionally biased region" description="Polar residues" evidence="6">
    <location>
        <begin position="354"/>
        <end position="369"/>
    </location>
</feature>
<dbReference type="PROSITE" id="PS00028">
    <property type="entry name" value="ZINC_FINGER_C2H2_1"/>
    <property type="match status" value="6"/>
</dbReference>
<dbReference type="SUPFAM" id="SSF57667">
    <property type="entry name" value="beta-beta-alpha zinc fingers"/>
    <property type="match status" value="4"/>
</dbReference>
<evidence type="ECO:0000256" key="2">
    <source>
        <dbReference type="ARBA" id="ARBA00022737"/>
    </source>
</evidence>
<dbReference type="Pfam" id="PF00651">
    <property type="entry name" value="BTB"/>
    <property type="match status" value="1"/>
</dbReference>
<dbReference type="Pfam" id="PF13909">
    <property type="entry name" value="zf-H2C2_5"/>
    <property type="match status" value="1"/>
</dbReference>
<dbReference type="PANTHER" id="PTHR24403">
    <property type="entry name" value="ZINC FINGER PROTEIN"/>
    <property type="match status" value="1"/>
</dbReference>
<dbReference type="InterPro" id="IPR000210">
    <property type="entry name" value="BTB/POZ_dom"/>
</dbReference>
<feature type="compositionally biased region" description="Polar residues" evidence="6">
    <location>
        <begin position="544"/>
        <end position="566"/>
    </location>
</feature>
<dbReference type="SMART" id="SM00355">
    <property type="entry name" value="ZnF_C2H2"/>
    <property type="match status" value="10"/>
</dbReference>
<dbReference type="PROSITE" id="PS50157">
    <property type="entry name" value="ZINC_FINGER_C2H2_2"/>
    <property type="match status" value="5"/>
</dbReference>
<feature type="compositionally biased region" description="Basic and acidic residues" evidence="6">
    <location>
        <begin position="502"/>
        <end position="512"/>
    </location>
</feature>
<feature type="domain" description="C2H2-type" evidence="8">
    <location>
        <begin position="631"/>
        <end position="659"/>
    </location>
</feature>
<feature type="compositionally biased region" description="Basic and acidic residues" evidence="6">
    <location>
        <begin position="613"/>
        <end position="626"/>
    </location>
</feature>
<feature type="compositionally biased region" description="Polar residues" evidence="6">
    <location>
        <begin position="591"/>
        <end position="612"/>
    </location>
</feature>
<feature type="compositionally biased region" description="Polar residues" evidence="6">
    <location>
        <begin position="278"/>
        <end position="287"/>
    </location>
</feature>
<feature type="region of interest" description="Disordered" evidence="6">
    <location>
        <begin position="263"/>
        <end position="330"/>
    </location>
</feature>
<dbReference type="EMBL" id="VSWD01000012">
    <property type="protein sequence ID" value="KAK3085702.1"/>
    <property type="molecule type" value="Genomic_DNA"/>
</dbReference>
<dbReference type="InterPro" id="IPR013087">
    <property type="entry name" value="Znf_C2H2_type"/>
</dbReference>
<feature type="region of interest" description="Disordered" evidence="6">
    <location>
        <begin position="354"/>
        <end position="626"/>
    </location>
</feature>
<dbReference type="Gene3D" id="3.30.160.60">
    <property type="entry name" value="Classic Zinc Finger"/>
    <property type="match status" value="5"/>
</dbReference>
<feature type="compositionally biased region" description="Acidic residues" evidence="6">
    <location>
        <begin position="389"/>
        <end position="409"/>
    </location>
</feature>
<keyword evidence="3 5" id="KW-0863">Zinc-finger</keyword>
<evidence type="ECO:0000256" key="5">
    <source>
        <dbReference type="PROSITE-ProRule" id="PRU00042"/>
    </source>
</evidence>
<dbReference type="AlphaFoldDB" id="A0AA88XQM8"/>
<dbReference type="Gene3D" id="3.30.710.10">
    <property type="entry name" value="Potassium Channel Kv1.1, Chain A"/>
    <property type="match status" value="1"/>
</dbReference>
<feature type="compositionally biased region" description="Basic and acidic residues" evidence="6">
    <location>
        <begin position="580"/>
        <end position="590"/>
    </location>
</feature>
<keyword evidence="4" id="KW-0862">Zinc</keyword>
<protein>
    <submittedName>
        <fullName evidence="9">Uncharacterized protein</fullName>
    </submittedName>
</protein>
<dbReference type="Proteomes" id="UP001186944">
    <property type="component" value="Unassembled WGS sequence"/>
</dbReference>
<evidence type="ECO:0000313" key="10">
    <source>
        <dbReference type="Proteomes" id="UP001186944"/>
    </source>
</evidence>
<organism evidence="9 10">
    <name type="scientific">Pinctada imbricata</name>
    <name type="common">Atlantic pearl-oyster</name>
    <name type="synonym">Pinctada martensii</name>
    <dbReference type="NCBI Taxonomy" id="66713"/>
    <lineage>
        <taxon>Eukaryota</taxon>
        <taxon>Metazoa</taxon>
        <taxon>Spiralia</taxon>
        <taxon>Lophotrochozoa</taxon>
        <taxon>Mollusca</taxon>
        <taxon>Bivalvia</taxon>
        <taxon>Autobranchia</taxon>
        <taxon>Pteriomorphia</taxon>
        <taxon>Pterioida</taxon>
        <taxon>Pterioidea</taxon>
        <taxon>Pteriidae</taxon>
        <taxon>Pinctada</taxon>
    </lineage>
</organism>
<evidence type="ECO:0000256" key="4">
    <source>
        <dbReference type="ARBA" id="ARBA00022833"/>
    </source>
</evidence>
<dbReference type="SMART" id="SM00225">
    <property type="entry name" value="BTB"/>
    <property type="match status" value="1"/>
</dbReference>
<proteinExistence type="predicted"/>
<feature type="compositionally biased region" description="Polar residues" evidence="6">
    <location>
        <begin position="309"/>
        <end position="330"/>
    </location>
</feature>
<feature type="compositionally biased region" description="Low complexity" evidence="6">
    <location>
        <begin position="266"/>
        <end position="277"/>
    </location>
</feature>
<dbReference type="SUPFAM" id="SSF54695">
    <property type="entry name" value="POZ domain"/>
    <property type="match status" value="1"/>
</dbReference>
<gene>
    <name evidence="9" type="ORF">FSP39_007519</name>
</gene>